<organism evidence="10">
    <name type="scientific">hydrothermal vent metagenome</name>
    <dbReference type="NCBI Taxonomy" id="652676"/>
    <lineage>
        <taxon>unclassified sequences</taxon>
        <taxon>metagenomes</taxon>
        <taxon>ecological metagenomes</taxon>
    </lineage>
</organism>
<dbReference type="InterPro" id="IPR000644">
    <property type="entry name" value="CBS_dom"/>
</dbReference>
<dbReference type="PANTHER" id="PTHR22777">
    <property type="entry name" value="HEMOLYSIN-RELATED"/>
    <property type="match status" value="1"/>
</dbReference>
<evidence type="ECO:0000259" key="8">
    <source>
        <dbReference type="PROSITE" id="PS51371"/>
    </source>
</evidence>
<feature type="transmembrane region" description="Helical" evidence="7">
    <location>
        <begin position="123"/>
        <end position="141"/>
    </location>
</feature>
<keyword evidence="4 7" id="KW-1133">Transmembrane helix</keyword>
<dbReference type="AlphaFoldDB" id="A0A3B1C895"/>
<dbReference type="Pfam" id="PF00571">
    <property type="entry name" value="CBS"/>
    <property type="match status" value="2"/>
</dbReference>
<evidence type="ECO:0000256" key="5">
    <source>
        <dbReference type="ARBA" id="ARBA00023122"/>
    </source>
</evidence>
<dbReference type="GO" id="GO:0005886">
    <property type="term" value="C:plasma membrane"/>
    <property type="evidence" value="ECO:0007669"/>
    <property type="project" value="TreeGrafter"/>
</dbReference>
<evidence type="ECO:0000256" key="2">
    <source>
        <dbReference type="ARBA" id="ARBA00022692"/>
    </source>
</evidence>
<dbReference type="EMBL" id="UOGC01000100">
    <property type="protein sequence ID" value="VAX20118.1"/>
    <property type="molecule type" value="Genomic_DNA"/>
</dbReference>
<keyword evidence="6 7" id="KW-0472">Membrane</keyword>
<dbReference type="InterPro" id="IPR046342">
    <property type="entry name" value="CBS_dom_sf"/>
</dbReference>
<dbReference type="InterPro" id="IPR016169">
    <property type="entry name" value="FAD-bd_PCMH_sub2"/>
</dbReference>
<keyword evidence="3" id="KW-0677">Repeat</keyword>
<feature type="transmembrane region" description="Helical" evidence="7">
    <location>
        <begin position="91"/>
        <end position="111"/>
    </location>
</feature>
<feature type="domain" description="CBS" evidence="8">
    <location>
        <begin position="273"/>
        <end position="332"/>
    </location>
</feature>
<feature type="domain" description="CNNM transmembrane" evidence="9">
    <location>
        <begin position="1"/>
        <end position="189"/>
    </location>
</feature>
<dbReference type="SUPFAM" id="SSF54631">
    <property type="entry name" value="CBS-domain pair"/>
    <property type="match status" value="1"/>
</dbReference>
<dbReference type="PANTHER" id="PTHR22777:SF17">
    <property type="entry name" value="UPF0053 PROTEIN SLL0260"/>
    <property type="match status" value="1"/>
</dbReference>
<dbReference type="PROSITE" id="PS51371">
    <property type="entry name" value="CBS"/>
    <property type="match status" value="2"/>
</dbReference>
<name>A0A3B1C895_9ZZZZ</name>
<feature type="transmembrane region" description="Helical" evidence="7">
    <location>
        <begin position="6"/>
        <end position="32"/>
    </location>
</feature>
<evidence type="ECO:0000313" key="10">
    <source>
        <dbReference type="EMBL" id="VAX20118.1"/>
    </source>
</evidence>
<dbReference type="PROSITE" id="PS51846">
    <property type="entry name" value="CNNM"/>
    <property type="match status" value="1"/>
</dbReference>
<dbReference type="InterPro" id="IPR036318">
    <property type="entry name" value="FAD-bd_PCMH-like_sf"/>
</dbReference>
<dbReference type="FunFam" id="3.10.580.10:FF:000002">
    <property type="entry name" value="Magnesium/cobalt efflux protein CorC"/>
    <property type="match status" value="1"/>
</dbReference>
<dbReference type="Gene3D" id="3.10.580.10">
    <property type="entry name" value="CBS-domain"/>
    <property type="match status" value="1"/>
</dbReference>
<dbReference type="GO" id="GO:0050660">
    <property type="term" value="F:flavin adenine dinucleotide binding"/>
    <property type="evidence" value="ECO:0007669"/>
    <property type="project" value="InterPro"/>
</dbReference>
<evidence type="ECO:0000256" key="7">
    <source>
        <dbReference type="SAM" id="Phobius"/>
    </source>
</evidence>
<dbReference type="SMART" id="SM00116">
    <property type="entry name" value="CBS"/>
    <property type="match status" value="2"/>
</dbReference>
<protein>
    <submittedName>
        <fullName evidence="10">Magnesium and cobalt efflux protein CorC</fullName>
    </submittedName>
</protein>
<dbReference type="InterPro" id="IPR044751">
    <property type="entry name" value="Ion_transp-like_CBS"/>
</dbReference>
<evidence type="ECO:0000256" key="4">
    <source>
        <dbReference type="ARBA" id="ARBA00022989"/>
    </source>
</evidence>
<dbReference type="InterPro" id="IPR005170">
    <property type="entry name" value="Transptr-assoc_dom"/>
</dbReference>
<proteinExistence type="predicted"/>
<dbReference type="CDD" id="cd04590">
    <property type="entry name" value="CBS_pair_CorC_HlyC_assoc"/>
    <property type="match status" value="1"/>
</dbReference>
<feature type="transmembrane region" description="Helical" evidence="7">
    <location>
        <begin position="61"/>
        <end position="85"/>
    </location>
</feature>
<sequence>MDEFLFVRWIFLLVLVAASGFFSGTEMALFSLTRTQVENLRQTRGAAGVKVAALLSSPQRLLVSIYIGNELVNVAISAVATLIALELFGDVGVAVAVGVGALVLLVFGEVSPKTLAHYHNEKWALLAAYPISVFVTLIHPVQVVVTSISSKLAALFGGGEDARDAMFTEDEIKTLVEKGAGEGVIGEEEKEMIHGVFELGDVTVGDVMTPRTDMLAIAAETSVKNAWDKMMESTFARAPVYQDNVDNIVGVLCKKDFLKFEYPPPSTASLSDLLREPFLVPETMTINELLRGFKKRKVHMAVALDEYGGVQGVVTMEDVISELVGDSRGADGENGLPITRIAPATYRLSASITLEEFNEHFDVNLEHEDIETVGGYVFHLFGYVPEWGESVKFSGLSFTVEGVSGTRITELKLKVDAEVARGQNG</sequence>
<dbReference type="SMART" id="SM01091">
    <property type="entry name" value="CorC_HlyC"/>
    <property type="match status" value="1"/>
</dbReference>
<dbReference type="InterPro" id="IPR002550">
    <property type="entry name" value="CNNM"/>
</dbReference>
<evidence type="ECO:0000256" key="1">
    <source>
        <dbReference type="ARBA" id="ARBA00004141"/>
    </source>
</evidence>
<gene>
    <name evidence="10" type="ORF">MNBD_NITROSPINAE01-691</name>
</gene>
<keyword evidence="2 7" id="KW-0812">Transmembrane</keyword>
<accession>A0A3B1C895</accession>
<comment type="subcellular location">
    <subcellularLocation>
        <location evidence="1">Membrane</location>
        <topology evidence="1">Multi-pass membrane protein</topology>
    </subcellularLocation>
</comment>
<dbReference type="Pfam" id="PF03471">
    <property type="entry name" value="CorC_HlyC"/>
    <property type="match status" value="1"/>
</dbReference>
<reference evidence="10" key="1">
    <citation type="submission" date="2018-06" db="EMBL/GenBank/DDBJ databases">
        <authorList>
            <person name="Zhirakovskaya E."/>
        </authorList>
    </citation>
    <scope>NUCLEOTIDE SEQUENCE</scope>
</reference>
<dbReference type="Pfam" id="PF01595">
    <property type="entry name" value="CNNM"/>
    <property type="match status" value="1"/>
</dbReference>
<evidence type="ECO:0000256" key="6">
    <source>
        <dbReference type="ARBA" id="ARBA00023136"/>
    </source>
</evidence>
<feature type="domain" description="CBS" evidence="8">
    <location>
        <begin position="208"/>
        <end position="269"/>
    </location>
</feature>
<dbReference type="Gene3D" id="3.30.465.10">
    <property type="match status" value="1"/>
</dbReference>
<evidence type="ECO:0000259" key="9">
    <source>
        <dbReference type="PROSITE" id="PS51846"/>
    </source>
</evidence>
<dbReference type="SUPFAM" id="SSF56176">
    <property type="entry name" value="FAD-binding/transporter-associated domain-like"/>
    <property type="match status" value="1"/>
</dbReference>
<evidence type="ECO:0000256" key="3">
    <source>
        <dbReference type="ARBA" id="ARBA00022737"/>
    </source>
</evidence>
<keyword evidence="5" id="KW-0129">CBS domain</keyword>